<proteinExistence type="predicted"/>
<accession>A0ABU2KT64</accession>
<reference evidence="3" key="1">
    <citation type="submission" date="2023-07" db="EMBL/GenBank/DDBJ databases">
        <title>30 novel species of actinomycetes from the DSMZ collection.</title>
        <authorList>
            <person name="Nouioui I."/>
        </authorList>
    </citation>
    <scope>NUCLEOTIDE SEQUENCE [LARGE SCALE GENOMIC DNA]</scope>
    <source>
        <strain evidence="3">DSM 45055</strain>
    </source>
</reference>
<dbReference type="InterPro" id="IPR011251">
    <property type="entry name" value="Luciferase-like_dom"/>
</dbReference>
<dbReference type="InterPro" id="IPR036661">
    <property type="entry name" value="Luciferase-like_sf"/>
</dbReference>
<dbReference type="RefSeq" id="WP_311544961.1">
    <property type="nucleotide sequence ID" value="NZ_JAVREK010000008.1"/>
</dbReference>
<protein>
    <submittedName>
        <fullName evidence="2">LLM class flavin-dependent oxidoreductase</fullName>
    </submittedName>
</protein>
<dbReference type="Gene3D" id="3.20.20.30">
    <property type="entry name" value="Luciferase-like domain"/>
    <property type="match status" value="1"/>
</dbReference>
<organism evidence="2 3">
    <name type="scientific">Streptomonospora wellingtoniae</name>
    <dbReference type="NCBI Taxonomy" id="3075544"/>
    <lineage>
        <taxon>Bacteria</taxon>
        <taxon>Bacillati</taxon>
        <taxon>Actinomycetota</taxon>
        <taxon>Actinomycetes</taxon>
        <taxon>Streptosporangiales</taxon>
        <taxon>Nocardiopsidaceae</taxon>
        <taxon>Streptomonospora</taxon>
    </lineage>
</organism>
<gene>
    <name evidence="2" type="ORF">RM446_10205</name>
</gene>
<dbReference type="EMBL" id="JAVREK010000008">
    <property type="protein sequence ID" value="MDT0302479.1"/>
    <property type="molecule type" value="Genomic_DNA"/>
</dbReference>
<feature type="domain" description="Luciferase-like" evidence="1">
    <location>
        <begin position="15"/>
        <end position="276"/>
    </location>
</feature>
<evidence type="ECO:0000313" key="3">
    <source>
        <dbReference type="Proteomes" id="UP001183226"/>
    </source>
</evidence>
<dbReference type="Proteomes" id="UP001183226">
    <property type="component" value="Unassembled WGS sequence"/>
</dbReference>
<name>A0ABU2KT64_9ACTN</name>
<keyword evidence="3" id="KW-1185">Reference proteome</keyword>
<dbReference type="Pfam" id="PF00296">
    <property type="entry name" value="Bac_luciferase"/>
    <property type="match status" value="1"/>
</dbReference>
<evidence type="ECO:0000313" key="2">
    <source>
        <dbReference type="EMBL" id="MDT0302479.1"/>
    </source>
</evidence>
<comment type="caution">
    <text evidence="2">The sequence shown here is derived from an EMBL/GenBank/DDBJ whole genome shotgun (WGS) entry which is preliminary data.</text>
</comment>
<evidence type="ECO:0000259" key="1">
    <source>
        <dbReference type="Pfam" id="PF00296"/>
    </source>
</evidence>
<sequence length="307" mass="32050">MRASLLFPMQPQSGDDALPYADLVKRRDAHRLWMGTSLFADTQQSLAYLAGAGYRIPVGTSVQLTPLRKPYAAALEARSLALLTGRSVIAGFGASAPEFVSYVRGAPYERPASAVRDYIAGVRALLDGHDGALPPAEHPRVELAAGVLRPGMARMCAGVADLAVTWMTPPDYLGATIAPALDEGAGTAPAPRIAAVVHAAIDRPGRDPRRLAYNGALGHLTQPHYADMLNRSGLAVRTDDPWSGAGLLVDNGIFLYGSAREVADGLRTYAAAGVDEVVVNPGGVGLTEGARAGAEDAAEILAHLRAG</sequence>
<dbReference type="SUPFAM" id="SSF51679">
    <property type="entry name" value="Bacterial luciferase-like"/>
    <property type="match status" value="1"/>
</dbReference>